<sequence length="514" mass="54614">MIMKNIQIVPGEMTLEQLRTVAAEPVRVELIPECRESIRKSVATVADVISSGRVIYGINTGFGLLANTIIPNDELEHLQRSIVLSHAAGIGDLMDESTTRLLMVLKINSLARGYSGIRLEVIEALVKLVNSQVYPCIPKKGSVGASGDLAPLAHMSTVLLGEGEVIYGKKRLSGREGLEIAGLQPIVLGPKEGLALLNGTQASTAFGLEGLFATENLFSSALVAGALSVEAALGSRRPFEPAIHEVRGHRTQVDTAAAFRHLLTEMSEIGLSHKDCEGVQDPYSLRCQPQVMGACLSQIRNAAEVLVTEANAVSDNPLVFAESCDIISGGNFHAEPVAMAADNLALALAEIGAISERRIALLIDTHMSKLPPFLVEKGGLNSGFMIAQVTTAALASENKSLAHPASVDSLPTSANQEDHVSMATFAGRRLLDMAENTAGVVGVELLAACQGLDFRAPLKTSPLLEKAKEKVRALVQFYDQDRYFAPDIEKASELALSGTLNYLVPEGLLPGVTA</sequence>
<proteinExistence type="inferred from homology"/>
<comment type="subcellular location">
    <subcellularLocation>
        <location evidence="2 6">Cytoplasm</location>
    </subcellularLocation>
</comment>
<dbReference type="FunFam" id="1.20.200.10:FF:000003">
    <property type="entry name" value="Histidine ammonia-lyase"/>
    <property type="match status" value="1"/>
</dbReference>
<comment type="pathway">
    <text evidence="2 5">Amino-acid degradation; L-histidine degradation into L-glutamate; N-formimidoyl-L-glutamate from L-histidine: step 1/3.</text>
</comment>
<keyword evidence="2 5" id="KW-0369">Histidine metabolism</keyword>
<dbReference type="InterPro" id="IPR001106">
    <property type="entry name" value="Aromatic_Lyase"/>
</dbReference>
<comment type="similarity">
    <text evidence="2 4">Belongs to the PAL/histidase family.</text>
</comment>
<dbReference type="GO" id="GO:0005737">
    <property type="term" value="C:cytoplasm"/>
    <property type="evidence" value="ECO:0007669"/>
    <property type="project" value="UniProtKB-SubCell"/>
</dbReference>
<evidence type="ECO:0000313" key="8">
    <source>
        <dbReference type="Proteomes" id="UP000826725"/>
    </source>
</evidence>
<keyword evidence="1 2" id="KW-0456">Lyase</keyword>
<dbReference type="HAMAP" id="MF_00229">
    <property type="entry name" value="His_ammonia_lyase"/>
    <property type="match status" value="1"/>
</dbReference>
<dbReference type="InterPro" id="IPR022313">
    <property type="entry name" value="Phe/His_NH3-lyase_AS"/>
</dbReference>
<dbReference type="GO" id="GO:0019556">
    <property type="term" value="P:L-histidine catabolic process to glutamate and formamide"/>
    <property type="evidence" value="ECO:0007669"/>
    <property type="project" value="UniProtKB-UniPathway"/>
</dbReference>
<evidence type="ECO:0000256" key="6">
    <source>
        <dbReference type="RuleBase" id="RU004480"/>
    </source>
</evidence>
<protein>
    <recommendedName>
        <fullName evidence="2 3">Histidine ammonia-lyase</fullName>
        <shortName evidence="2">Histidase</shortName>
        <ecNumber evidence="2 3">4.3.1.3</ecNumber>
    </recommendedName>
</protein>
<comment type="catalytic activity">
    <reaction evidence="2 5">
        <text>L-histidine = trans-urocanate + NH4(+)</text>
        <dbReference type="Rhea" id="RHEA:21232"/>
        <dbReference type="ChEBI" id="CHEBI:17771"/>
        <dbReference type="ChEBI" id="CHEBI:28938"/>
        <dbReference type="ChEBI" id="CHEBI:57595"/>
        <dbReference type="EC" id="4.3.1.3"/>
    </reaction>
</comment>
<evidence type="ECO:0000313" key="7">
    <source>
        <dbReference type="EMBL" id="BCL61311.1"/>
    </source>
</evidence>
<evidence type="ECO:0000256" key="5">
    <source>
        <dbReference type="RuleBase" id="RU004479"/>
    </source>
</evidence>
<gene>
    <name evidence="2 7" type="primary">hutH</name>
    <name evidence="7" type="ORF">DGMP_20040</name>
</gene>
<accession>A0A8D5JRQ9</accession>
<dbReference type="Pfam" id="PF00221">
    <property type="entry name" value="Lyase_aromatic"/>
    <property type="match status" value="1"/>
</dbReference>
<evidence type="ECO:0000256" key="1">
    <source>
        <dbReference type="ARBA" id="ARBA00023239"/>
    </source>
</evidence>
<evidence type="ECO:0000256" key="4">
    <source>
        <dbReference type="RuleBase" id="RU003954"/>
    </source>
</evidence>
<dbReference type="UniPathway" id="UPA00379">
    <property type="reaction ID" value="UER00549"/>
</dbReference>
<dbReference type="PROSITE" id="PS00488">
    <property type="entry name" value="PAL_HISTIDASE"/>
    <property type="match status" value="1"/>
</dbReference>
<keyword evidence="2" id="KW-0963">Cytoplasm</keyword>
<feature type="cross-link" description="5-imidazolinone (Ala-Gly)" evidence="2">
    <location>
        <begin position="145"/>
        <end position="147"/>
    </location>
</feature>
<dbReference type="GO" id="GO:0019557">
    <property type="term" value="P:L-histidine catabolic process to glutamate and formate"/>
    <property type="evidence" value="ECO:0007669"/>
    <property type="project" value="UniProtKB-UniPathway"/>
</dbReference>
<dbReference type="GO" id="GO:0004397">
    <property type="term" value="F:histidine ammonia-lyase activity"/>
    <property type="evidence" value="ECO:0007669"/>
    <property type="project" value="UniProtKB-UniRule"/>
</dbReference>
<dbReference type="NCBIfam" id="NF006871">
    <property type="entry name" value="PRK09367.1"/>
    <property type="match status" value="1"/>
</dbReference>
<dbReference type="PANTHER" id="PTHR10362">
    <property type="entry name" value="HISTIDINE AMMONIA-LYASE"/>
    <property type="match status" value="1"/>
</dbReference>
<organism evidence="7 8">
    <name type="scientific">Desulfomarina profundi</name>
    <dbReference type="NCBI Taxonomy" id="2772557"/>
    <lineage>
        <taxon>Bacteria</taxon>
        <taxon>Pseudomonadati</taxon>
        <taxon>Thermodesulfobacteriota</taxon>
        <taxon>Desulfobulbia</taxon>
        <taxon>Desulfobulbales</taxon>
        <taxon>Desulfobulbaceae</taxon>
        <taxon>Desulfomarina</taxon>
    </lineage>
</organism>
<reference evidence="7" key="1">
    <citation type="submission" date="2020-09" db="EMBL/GenBank/DDBJ databases">
        <title>Desulfogranum mesoprofundum gen. nov., sp. nov., a novel mesophilic, sulfate-reducing chemolithoautotroph isolated from a deep-sea hydrothermal vent chimney in the Suiyo Seamount.</title>
        <authorList>
            <person name="Hashimoto Y."/>
            <person name="Nakagawa S."/>
        </authorList>
    </citation>
    <scope>NUCLEOTIDE SEQUENCE</scope>
    <source>
        <strain evidence="7">KT2</strain>
    </source>
</reference>
<dbReference type="KEGG" id="dbk:DGMP_20040"/>
<dbReference type="EC" id="4.3.1.3" evidence="2 3"/>
<feature type="modified residue" description="2,3-didehydroalanine (Ser)" evidence="2">
    <location>
        <position position="146"/>
    </location>
</feature>
<dbReference type="InterPro" id="IPR005921">
    <property type="entry name" value="HutH"/>
</dbReference>
<dbReference type="CDD" id="cd00332">
    <property type="entry name" value="PAL-HAL"/>
    <property type="match status" value="1"/>
</dbReference>
<comment type="PTM">
    <text evidence="2">Contains an active site 4-methylidene-imidazol-5-one (MIO), which is formed autocatalytically by cyclization and dehydration of residues Ala-Ser-Gly.</text>
</comment>
<name>A0A8D5JRQ9_9BACT</name>
<dbReference type="FunFam" id="1.10.275.10:FF:000005">
    <property type="entry name" value="Histidine ammonia-lyase"/>
    <property type="match status" value="1"/>
</dbReference>
<dbReference type="Proteomes" id="UP000826725">
    <property type="component" value="Chromosome"/>
</dbReference>
<evidence type="ECO:0000256" key="2">
    <source>
        <dbReference type="HAMAP-Rule" id="MF_00229"/>
    </source>
</evidence>
<dbReference type="EMBL" id="AP024086">
    <property type="protein sequence ID" value="BCL61311.1"/>
    <property type="molecule type" value="Genomic_DNA"/>
</dbReference>
<dbReference type="AlphaFoldDB" id="A0A8D5JRQ9"/>
<evidence type="ECO:0000256" key="3">
    <source>
        <dbReference type="NCBIfam" id="TIGR01225"/>
    </source>
</evidence>
<dbReference type="NCBIfam" id="TIGR01225">
    <property type="entry name" value="hutH"/>
    <property type="match status" value="1"/>
</dbReference>
<keyword evidence="8" id="KW-1185">Reference proteome</keyword>